<dbReference type="AlphaFoldDB" id="A0A9N7Y509"/>
<dbReference type="EMBL" id="CADEAL010000013">
    <property type="protein sequence ID" value="CAB1412652.1"/>
    <property type="molecule type" value="Genomic_DNA"/>
</dbReference>
<sequence length="134" mass="15289">MQWTQPQTPLHGLAHSAFQSFHCFQLNQLPCKHMGNRWKVIPRLFGFMGLTVVVQSIRGTPQLGRIGGTSSKNSVTLQVRPSLEFHFGVLWHLAAPNPASHLCRRTMDFTRQKVSKALRIDVAENRRRTCIWKG</sequence>
<reference evidence="1" key="1">
    <citation type="submission" date="2020-03" db="EMBL/GenBank/DDBJ databases">
        <authorList>
            <person name="Weist P."/>
        </authorList>
    </citation>
    <scope>NUCLEOTIDE SEQUENCE</scope>
</reference>
<protein>
    <submittedName>
        <fullName evidence="1">Uncharacterized protein</fullName>
    </submittedName>
</protein>
<comment type="caution">
    <text evidence="1">The sequence shown here is derived from an EMBL/GenBank/DDBJ whole genome shotgun (WGS) entry which is preliminary data.</text>
</comment>
<gene>
    <name evidence="1" type="ORF">PLEPLA_LOCUS345</name>
</gene>
<keyword evidence="2" id="KW-1185">Reference proteome</keyword>
<evidence type="ECO:0000313" key="1">
    <source>
        <dbReference type="EMBL" id="CAB1412652.1"/>
    </source>
</evidence>
<dbReference type="Proteomes" id="UP001153269">
    <property type="component" value="Unassembled WGS sequence"/>
</dbReference>
<organism evidence="1 2">
    <name type="scientific">Pleuronectes platessa</name>
    <name type="common">European plaice</name>
    <dbReference type="NCBI Taxonomy" id="8262"/>
    <lineage>
        <taxon>Eukaryota</taxon>
        <taxon>Metazoa</taxon>
        <taxon>Chordata</taxon>
        <taxon>Craniata</taxon>
        <taxon>Vertebrata</taxon>
        <taxon>Euteleostomi</taxon>
        <taxon>Actinopterygii</taxon>
        <taxon>Neopterygii</taxon>
        <taxon>Teleostei</taxon>
        <taxon>Neoteleostei</taxon>
        <taxon>Acanthomorphata</taxon>
        <taxon>Carangaria</taxon>
        <taxon>Pleuronectiformes</taxon>
        <taxon>Pleuronectoidei</taxon>
        <taxon>Pleuronectidae</taxon>
        <taxon>Pleuronectes</taxon>
    </lineage>
</organism>
<accession>A0A9N7Y509</accession>
<name>A0A9N7Y509_PLEPL</name>
<proteinExistence type="predicted"/>
<evidence type="ECO:0000313" key="2">
    <source>
        <dbReference type="Proteomes" id="UP001153269"/>
    </source>
</evidence>